<feature type="compositionally biased region" description="Basic residues" evidence="6">
    <location>
        <begin position="16"/>
        <end position="27"/>
    </location>
</feature>
<comment type="similarity">
    <text evidence="2">Belongs to the fatty acid desaturase CarF family.</text>
</comment>
<dbReference type="Proteomes" id="UP001154282">
    <property type="component" value="Unassembled WGS sequence"/>
</dbReference>
<protein>
    <recommendedName>
        <fullName evidence="7">Lipid desaturase domain-containing protein</fullName>
    </recommendedName>
</protein>
<dbReference type="InterPro" id="IPR019547">
    <property type="entry name" value="Lipid_desat"/>
</dbReference>
<sequence>MSALQHHTLLLPRPSSPRHFHPPHSSHRQPLITIRSAAATTTPFKNNPNQNQNQLAAVLQPQHRTPHIYLTTTDPGLTSTWSHRAWLATGCAAVLFSLLKAAILSARTRTWPQPLLACYTGYVLADLGSGLYHWAIDNYGDKTTPVLGAQLEAAQGHHRWPWTITRRECANNVHALARAVALSVLPLEVMCNNPAVLGFLGTFAGCVMFCQQCHAWAHGTRSRLPPVVAALQDAGVLLSRVRHQGHHRPPYNSNYCIVSGMWNGVLDENKVFEVLEKVVYVKLGVKPKSWSGLDYSATIEEEEEAQIDDHTMKSELLY</sequence>
<dbReference type="Pfam" id="PF10520">
    <property type="entry name" value="Lipid_desat"/>
    <property type="match status" value="1"/>
</dbReference>
<feature type="domain" description="Lipid desaturase" evidence="7">
    <location>
        <begin position="122"/>
        <end position="290"/>
    </location>
</feature>
<comment type="subcellular location">
    <subcellularLocation>
        <location evidence="1">Membrane</location>
        <topology evidence="1">Multi-pass membrane protein</topology>
    </subcellularLocation>
</comment>
<keyword evidence="9" id="KW-1185">Reference proteome</keyword>
<keyword evidence="3" id="KW-0812">Transmembrane</keyword>
<feature type="region of interest" description="Disordered" evidence="6">
    <location>
        <begin position="1"/>
        <end position="28"/>
    </location>
</feature>
<evidence type="ECO:0000256" key="1">
    <source>
        <dbReference type="ARBA" id="ARBA00004141"/>
    </source>
</evidence>
<gene>
    <name evidence="8" type="ORF">LITE_LOCUS2454</name>
</gene>
<evidence type="ECO:0000313" key="9">
    <source>
        <dbReference type="Proteomes" id="UP001154282"/>
    </source>
</evidence>
<name>A0AAV0H3P8_9ROSI</name>
<evidence type="ECO:0000256" key="5">
    <source>
        <dbReference type="ARBA" id="ARBA00023136"/>
    </source>
</evidence>
<evidence type="ECO:0000256" key="3">
    <source>
        <dbReference type="ARBA" id="ARBA00022692"/>
    </source>
</evidence>
<accession>A0AAV0H3P8</accession>
<dbReference type="AlphaFoldDB" id="A0AAV0H3P8"/>
<proteinExistence type="inferred from homology"/>
<dbReference type="GO" id="GO:0016020">
    <property type="term" value="C:membrane"/>
    <property type="evidence" value="ECO:0007669"/>
    <property type="project" value="UniProtKB-SubCell"/>
</dbReference>
<evidence type="ECO:0000256" key="2">
    <source>
        <dbReference type="ARBA" id="ARBA00007620"/>
    </source>
</evidence>
<evidence type="ECO:0000256" key="6">
    <source>
        <dbReference type="SAM" id="MobiDB-lite"/>
    </source>
</evidence>
<evidence type="ECO:0000256" key="4">
    <source>
        <dbReference type="ARBA" id="ARBA00022989"/>
    </source>
</evidence>
<evidence type="ECO:0000313" key="8">
    <source>
        <dbReference type="EMBL" id="CAI0379915.1"/>
    </source>
</evidence>
<keyword evidence="5" id="KW-0472">Membrane</keyword>
<evidence type="ECO:0000259" key="7">
    <source>
        <dbReference type="Pfam" id="PF10520"/>
    </source>
</evidence>
<dbReference type="PANTHER" id="PTHR48140:SF1">
    <property type="entry name" value="FATTY ACID DESATURASE 4, CHLOROPLASTIC-RELATED"/>
    <property type="match status" value="1"/>
</dbReference>
<dbReference type="PANTHER" id="PTHR48140">
    <property type="entry name" value="FATTY ACID DESATURASE 4, CHLOROPLASTIC-RELATED"/>
    <property type="match status" value="1"/>
</dbReference>
<keyword evidence="4" id="KW-1133">Transmembrane helix</keyword>
<organism evidence="8 9">
    <name type="scientific">Linum tenue</name>
    <dbReference type="NCBI Taxonomy" id="586396"/>
    <lineage>
        <taxon>Eukaryota</taxon>
        <taxon>Viridiplantae</taxon>
        <taxon>Streptophyta</taxon>
        <taxon>Embryophyta</taxon>
        <taxon>Tracheophyta</taxon>
        <taxon>Spermatophyta</taxon>
        <taxon>Magnoliopsida</taxon>
        <taxon>eudicotyledons</taxon>
        <taxon>Gunneridae</taxon>
        <taxon>Pentapetalae</taxon>
        <taxon>rosids</taxon>
        <taxon>fabids</taxon>
        <taxon>Malpighiales</taxon>
        <taxon>Linaceae</taxon>
        <taxon>Linum</taxon>
    </lineage>
</organism>
<comment type="caution">
    <text evidence="8">The sequence shown here is derived from an EMBL/GenBank/DDBJ whole genome shotgun (WGS) entry which is preliminary data.</text>
</comment>
<dbReference type="EMBL" id="CAMGYJ010000002">
    <property type="protein sequence ID" value="CAI0379915.1"/>
    <property type="molecule type" value="Genomic_DNA"/>
</dbReference>
<reference evidence="8" key="1">
    <citation type="submission" date="2022-08" db="EMBL/GenBank/DDBJ databases">
        <authorList>
            <person name="Gutierrez-Valencia J."/>
        </authorList>
    </citation>
    <scope>NUCLEOTIDE SEQUENCE</scope>
</reference>
<dbReference type="InterPro" id="IPR052864">
    <property type="entry name" value="Chloroplast_FAD_CarF"/>
</dbReference>